<dbReference type="EMBL" id="PFDY01000073">
    <property type="protein sequence ID" value="PJE58649.1"/>
    <property type="molecule type" value="Genomic_DNA"/>
</dbReference>
<proteinExistence type="predicted"/>
<name>A0A2M8KFE1_9BACT</name>
<accession>A0A2M8KFE1</accession>
<evidence type="ECO:0000313" key="1">
    <source>
        <dbReference type="EMBL" id="PJE58649.1"/>
    </source>
</evidence>
<comment type="caution">
    <text evidence="1">The sequence shown here is derived from an EMBL/GenBank/DDBJ whole genome shotgun (WGS) entry which is preliminary data.</text>
</comment>
<sequence length="86" mass="9893">MLSQSNTLNLSTVTILKQKGMVILSLAEYEKLRESAIPTYYLKGKEAEELDDLVREGRKEYKAGKTIKAESLNEALKIYERRNKNK</sequence>
<dbReference type="Proteomes" id="UP000231347">
    <property type="component" value="Unassembled WGS sequence"/>
</dbReference>
<organism evidence="1 2">
    <name type="scientific">Candidatus Portnoybacteria bacterium CG10_big_fil_rev_8_21_14_0_10_40_22</name>
    <dbReference type="NCBI Taxonomy" id="1974814"/>
    <lineage>
        <taxon>Bacteria</taxon>
        <taxon>Candidatus Portnoyibacteriota</taxon>
    </lineage>
</organism>
<reference evidence="2" key="1">
    <citation type="submission" date="2017-09" db="EMBL/GenBank/DDBJ databases">
        <title>Depth-based differentiation of microbial function through sediment-hosted aquifers and enrichment of novel symbionts in the deep terrestrial subsurface.</title>
        <authorList>
            <person name="Probst A.J."/>
            <person name="Ladd B."/>
            <person name="Jarett J.K."/>
            <person name="Geller-Mcgrath D.E."/>
            <person name="Sieber C.M.K."/>
            <person name="Emerson J.B."/>
            <person name="Anantharaman K."/>
            <person name="Thomas B.C."/>
            <person name="Malmstrom R."/>
            <person name="Stieglmeier M."/>
            <person name="Klingl A."/>
            <person name="Woyke T."/>
            <person name="Ryan C.M."/>
            <person name="Banfield J.F."/>
        </authorList>
    </citation>
    <scope>NUCLEOTIDE SEQUENCE [LARGE SCALE GENOMIC DNA]</scope>
</reference>
<dbReference type="AlphaFoldDB" id="A0A2M8KFE1"/>
<gene>
    <name evidence="1" type="ORF">COU83_02715</name>
</gene>
<evidence type="ECO:0000313" key="2">
    <source>
        <dbReference type="Proteomes" id="UP000231347"/>
    </source>
</evidence>
<protein>
    <submittedName>
        <fullName evidence="1">Uncharacterized protein</fullName>
    </submittedName>
</protein>